<dbReference type="InterPro" id="IPR001930">
    <property type="entry name" value="Peptidase_M1"/>
</dbReference>
<dbReference type="Pfam" id="PF01433">
    <property type="entry name" value="Peptidase_M1"/>
    <property type="match status" value="1"/>
</dbReference>
<evidence type="ECO:0000256" key="8">
    <source>
        <dbReference type="ARBA" id="ARBA00022723"/>
    </source>
</evidence>
<feature type="domain" description="Peptidase M1 membrane alanine aminopeptidase" evidence="15">
    <location>
        <begin position="320"/>
        <end position="461"/>
    </location>
</feature>
<evidence type="ECO:0000256" key="12">
    <source>
        <dbReference type="ARBA" id="ARBA00029811"/>
    </source>
</evidence>
<name>A0A7C1JMR5_9CHLR</name>
<evidence type="ECO:0000256" key="13">
    <source>
        <dbReference type="ARBA" id="ARBA00031533"/>
    </source>
</evidence>
<dbReference type="InterPro" id="IPR045357">
    <property type="entry name" value="Aminopeptidase_N-like_N"/>
</dbReference>
<evidence type="ECO:0000313" key="17">
    <source>
        <dbReference type="EMBL" id="HDX30145.1"/>
    </source>
</evidence>
<evidence type="ECO:0000256" key="14">
    <source>
        <dbReference type="SAM" id="SignalP"/>
    </source>
</evidence>
<dbReference type="PRINTS" id="PR00756">
    <property type="entry name" value="ALADIPTASE"/>
</dbReference>
<evidence type="ECO:0000256" key="7">
    <source>
        <dbReference type="ARBA" id="ARBA00022670"/>
    </source>
</evidence>
<evidence type="ECO:0000256" key="9">
    <source>
        <dbReference type="ARBA" id="ARBA00022801"/>
    </source>
</evidence>
<evidence type="ECO:0000256" key="11">
    <source>
        <dbReference type="ARBA" id="ARBA00023049"/>
    </source>
</evidence>
<dbReference type="InterPro" id="IPR050344">
    <property type="entry name" value="Peptidase_M1_aminopeptidases"/>
</dbReference>
<keyword evidence="8" id="KW-0479">Metal-binding</keyword>
<evidence type="ECO:0000256" key="4">
    <source>
        <dbReference type="ARBA" id="ARBA00012564"/>
    </source>
</evidence>
<dbReference type="InterPro" id="IPR027268">
    <property type="entry name" value="Peptidase_M4/M1_CTD_sf"/>
</dbReference>
<dbReference type="GO" id="GO:0006508">
    <property type="term" value="P:proteolysis"/>
    <property type="evidence" value="ECO:0007669"/>
    <property type="project" value="UniProtKB-KW"/>
</dbReference>
<organism evidence="17">
    <name type="scientific">Caldilinea aerophila</name>
    <dbReference type="NCBI Taxonomy" id="133453"/>
    <lineage>
        <taxon>Bacteria</taxon>
        <taxon>Bacillati</taxon>
        <taxon>Chloroflexota</taxon>
        <taxon>Caldilineae</taxon>
        <taxon>Caldilineales</taxon>
        <taxon>Caldilineaceae</taxon>
        <taxon>Caldilinea</taxon>
    </lineage>
</organism>
<reference evidence="17" key="1">
    <citation type="journal article" date="2020" name="mSystems">
        <title>Genome- and Community-Level Interaction Insights into Carbon Utilization and Element Cycling Functions of Hydrothermarchaeota in Hydrothermal Sediment.</title>
        <authorList>
            <person name="Zhou Z."/>
            <person name="Liu Y."/>
            <person name="Xu W."/>
            <person name="Pan J."/>
            <person name="Luo Z.H."/>
            <person name="Li M."/>
        </authorList>
    </citation>
    <scope>NUCLEOTIDE SEQUENCE [LARGE SCALE GENOMIC DNA]</scope>
    <source>
        <strain evidence="17">SpSt-289</strain>
    </source>
</reference>
<dbReference type="SUPFAM" id="SSF63737">
    <property type="entry name" value="Leukotriene A4 hydrolase N-terminal domain"/>
    <property type="match status" value="1"/>
</dbReference>
<protein>
    <recommendedName>
        <fullName evidence="5">Aminopeptidase N</fullName>
        <ecNumber evidence="4">3.4.11.2</ecNumber>
    </recommendedName>
    <alternativeName>
        <fullName evidence="12">Alanine aminopeptidase</fullName>
    </alternativeName>
    <alternativeName>
        <fullName evidence="13">Lysyl aminopeptidase</fullName>
    </alternativeName>
</protein>
<dbReference type="PANTHER" id="PTHR11533:SF174">
    <property type="entry name" value="PUROMYCIN-SENSITIVE AMINOPEPTIDASE-RELATED"/>
    <property type="match status" value="1"/>
</dbReference>
<evidence type="ECO:0000256" key="6">
    <source>
        <dbReference type="ARBA" id="ARBA00022438"/>
    </source>
</evidence>
<feature type="chain" id="PRO_5027549540" description="Aminopeptidase N" evidence="14">
    <location>
        <begin position="27"/>
        <end position="480"/>
    </location>
</feature>
<dbReference type="GO" id="GO:0042277">
    <property type="term" value="F:peptide binding"/>
    <property type="evidence" value="ECO:0007669"/>
    <property type="project" value="TreeGrafter"/>
</dbReference>
<evidence type="ECO:0000259" key="16">
    <source>
        <dbReference type="Pfam" id="PF17900"/>
    </source>
</evidence>
<comment type="similarity">
    <text evidence="3">Belongs to the peptidase M1 family.</text>
</comment>
<dbReference type="GO" id="GO:0016285">
    <property type="term" value="F:alanyl aminopeptidase activity"/>
    <property type="evidence" value="ECO:0007669"/>
    <property type="project" value="UniProtKB-EC"/>
</dbReference>
<dbReference type="Gene3D" id="2.60.40.1730">
    <property type="entry name" value="tricorn interacting facor f3 domain"/>
    <property type="match status" value="1"/>
</dbReference>
<dbReference type="InterPro" id="IPR042097">
    <property type="entry name" value="Aminopeptidase_N-like_N_sf"/>
</dbReference>
<accession>A0A7C1JMR5</accession>
<evidence type="ECO:0000256" key="5">
    <source>
        <dbReference type="ARBA" id="ARBA00015611"/>
    </source>
</evidence>
<dbReference type="EC" id="3.4.11.2" evidence="4"/>
<dbReference type="GO" id="GO:0005737">
    <property type="term" value="C:cytoplasm"/>
    <property type="evidence" value="ECO:0007669"/>
    <property type="project" value="TreeGrafter"/>
</dbReference>
<feature type="signal peptide" evidence="14">
    <location>
        <begin position="1"/>
        <end position="26"/>
    </location>
</feature>
<evidence type="ECO:0000256" key="1">
    <source>
        <dbReference type="ARBA" id="ARBA00000098"/>
    </source>
</evidence>
<dbReference type="SUPFAM" id="SSF55486">
    <property type="entry name" value="Metalloproteases ('zincins'), catalytic domain"/>
    <property type="match status" value="1"/>
</dbReference>
<sequence length="480" mass="52998">MTNMGRTACLMGLAAILLVACQPVVAPAPLAPTPVEEFIEGASGVGDPIFPLLGNGGYDVQHYTIELSVDAARNEIAGATTIRSAAIQPLRSFHLDLAGLKVETVTVNAAQASFERNGQELTIIPSSPLNAGALFTTFVTYAGTPTPIEDADLGFVAQGWNWRDGVIFVVSEPQGAMTWYPVNNHPIDKATYTLRITVEEPNVVAANGVLVEEIDHGDRRTFVWEMAQPMASYLTTVVIGDFVRVEETASTGVTIRHYFPPRYADQLTQAFANTDEMLTFYSDLLGTYPFDAYGAAVMPFPLSFALETQTLSIFGLDMATEGVNAHELAHQWFGNAVTLASWNQTWLNEGFATYLQRLWLEHKLGREFLETGMRRYYAMLSAMKTPAPGNVDARSLFSLSVYERGAWVLHALRLRIGDERFRQFLRTYFTRFKDGIASTEDFIAVANEVSEQDLTDFLQSWIYDENIPPIPEGAVSISSN</sequence>
<dbReference type="GO" id="GO:0070006">
    <property type="term" value="F:metalloaminopeptidase activity"/>
    <property type="evidence" value="ECO:0007669"/>
    <property type="project" value="TreeGrafter"/>
</dbReference>
<dbReference type="PANTHER" id="PTHR11533">
    <property type="entry name" value="PROTEASE M1 ZINC METALLOPROTEASE"/>
    <property type="match status" value="1"/>
</dbReference>
<dbReference type="AlphaFoldDB" id="A0A7C1JMR5"/>
<evidence type="ECO:0000256" key="3">
    <source>
        <dbReference type="ARBA" id="ARBA00010136"/>
    </source>
</evidence>
<keyword evidence="6" id="KW-0031">Aminopeptidase</keyword>
<evidence type="ECO:0000256" key="2">
    <source>
        <dbReference type="ARBA" id="ARBA00001947"/>
    </source>
</evidence>
<gene>
    <name evidence="17" type="ORF">ENQ20_01475</name>
</gene>
<dbReference type="EMBL" id="DSMG01000017">
    <property type="protein sequence ID" value="HDX30145.1"/>
    <property type="molecule type" value="Genomic_DNA"/>
</dbReference>
<proteinExistence type="inferred from homology"/>
<dbReference type="GO" id="GO:0005615">
    <property type="term" value="C:extracellular space"/>
    <property type="evidence" value="ECO:0007669"/>
    <property type="project" value="TreeGrafter"/>
</dbReference>
<dbReference type="CDD" id="cd09603">
    <property type="entry name" value="M1_APN_like"/>
    <property type="match status" value="1"/>
</dbReference>
<dbReference type="InterPro" id="IPR014782">
    <property type="entry name" value="Peptidase_M1_dom"/>
</dbReference>
<evidence type="ECO:0000259" key="15">
    <source>
        <dbReference type="Pfam" id="PF01433"/>
    </source>
</evidence>
<dbReference type="GO" id="GO:0016020">
    <property type="term" value="C:membrane"/>
    <property type="evidence" value="ECO:0007669"/>
    <property type="project" value="TreeGrafter"/>
</dbReference>
<evidence type="ECO:0000256" key="10">
    <source>
        <dbReference type="ARBA" id="ARBA00022833"/>
    </source>
</evidence>
<keyword evidence="9" id="KW-0378">Hydrolase</keyword>
<dbReference type="GO" id="GO:0008270">
    <property type="term" value="F:zinc ion binding"/>
    <property type="evidence" value="ECO:0007669"/>
    <property type="project" value="InterPro"/>
</dbReference>
<dbReference type="PROSITE" id="PS51257">
    <property type="entry name" value="PROKAR_LIPOPROTEIN"/>
    <property type="match status" value="1"/>
</dbReference>
<comment type="cofactor">
    <cofactor evidence="2">
        <name>Zn(2+)</name>
        <dbReference type="ChEBI" id="CHEBI:29105"/>
    </cofactor>
</comment>
<feature type="domain" description="Aminopeptidase N-like N-terminal" evidence="16">
    <location>
        <begin position="61"/>
        <end position="234"/>
    </location>
</feature>
<keyword evidence="14" id="KW-0732">Signal</keyword>
<comment type="catalytic activity">
    <reaction evidence="1">
        <text>Release of an N-terminal amino acid, Xaa-|-Yaa- from a peptide, amide or arylamide. Xaa is preferably Ala, but may be most amino acids including Pro (slow action). When a terminal hydrophobic residue is followed by a prolyl residue, the two may be released as an intact Xaa-Pro dipeptide.</text>
        <dbReference type="EC" id="3.4.11.2"/>
    </reaction>
</comment>
<comment type="caution">
    <text evidence="17">The sequence shown here is derived from an EMBL/GenBank/DDBJ whole genome shotgun (WGS) entry which is preliminary data.</text>
</comment>
<dbReference type="GO" id="GO:0043171">
    <property type="term" value="P:peptide catabolic process"/>
    <property type="evidence" value="ECO:0007669"/>
    <property type="project" value="TreeGrafter"/>
</dbReference>
<keyword evidence="10" id="KW-0862">Zinc</keyword>
<keyword evidence="7" id="KW-0645">Protease</keyword>
<dbReference type="Pfam" id="PF17900">
    <property type="entry name" value="Peptidase_M1_N"/>
    <property type="match status" value="1"/>
</dbReference>
<keyword evidence="11" id="KW-0482">Metalloprotease</keyword>
<dbReference type="Gene3D" id="1.10.390.10">
    <property type="entry name" value="Neutral Protease Domain 2"/>
    <property type="match status" value="1"/>
</dbReference>